<dbReference type="EMBL" id="AFBN01000005">
    <property type="protein sequence ID" value="EGF59762.1"/>
    <property type="molecule type" value="Genomic_DNA"/>
</dbReference>
<dbReference type="HOGENOM" id="CLU_2950544_0_0_10"/>
<organism evidence="1 2">
    <name type="scientific">Bacteroides fluxus YIT 12057</name>
    <dbReference type="NCBI Taxonomy" id="763034"/>
    <lineage>
        <taxon>Bacteria</taxon>
        <taxon>Pseudomonadati</taxon>
        <taxon>Bacteroidota</taxon>
        <taxon>Bacteroidia</taxon>
        <taxon>Bacteroidales</taxon>
        <taxon>Bacteroidaceae</taxon>
        <taxon>Bacteroides</taxon>
    </lineage>
</organism>
<protein>
    <submittedName>
        <fullName evidence="1">Uncharacterized protein</fullName>
    </submittedName>
</protein>
<dbReference type="STRING" id="763034.HMPREF9446_00311"/>
<dbReference type="AlphaFoldDB" id="F3PNM3"/>
<gene>
    <name evidence="1" type="ORF">HMPREF9446_00311</name>
</gene>
<comment type="caution">
    <text evidence="1">The sequence shown here is derived from an EMBL/GenBank/DDBJ whole genome shotgun (WGS) entry which is preliminary data.</text>
</comment>
<dbReference type="Proteomes" id="UP000003416">
    <property type="component" value="Unassembled WGS sequence"/>
</dbReference>
<evidence type="ECO:0000313" key="2">
    <source>
        <dbReference type="Proteomes" id="UP000003416"/>
    </source>
</evidence>
<evidence type="ECO:0000313" key="1">
    <source>
        <dbReference type="EMBL" id="EGF59762.1"/>
    </source>
</evidence>
<reference evidence="1 2" key="1">
    <citation type="submission" date="2011-02" db="EMBL/GenBank/DDBJ databases">
        <authorList>
            <person name="Weinstock G."/>
            <person name="Sodergren E."/>
            <person name="Clifton S."/>
            <person name="Fulton L."/>
            <person name="Fulton B."/>
            <person name="Courtney L."/>
            <person name="Fronick C."/>
            <person name="Harrison M."/>
            <person name="Strong C."/>
            <person name="Farmer C."/>
            <person name="Delahaunty K."/>
            <person name="Markovic C."/>
            <person name="Hall O."/>
            <person name="Minx P."/>
            <person name="Tomlinson C."/>
            <person name="Mitreva M."/>
            <person name="Hou S."/>
            <person name="Chen J."/>
            <person name="Wollam A."/>
            <person name="Pepin K.H."/>
            <person name="Johnson M."/>
            <person name="Bhonagiri V."/>
            <person name="Zhang X."/>
            <person name="Suruliraj S."/>
            <person name="Warren W."/>
            <person name="Chinwalla A."/>
            <person name="Mardis E.R."/>
            <person name="Wilson R.K."/>
        </authorList>
    </citation>
    <scope>NUCLEOTIDE SEQUENCE [LARGE SCALE GENOMIC DNA]</scope>
    <source>
        <strain evidence="1 2">YIT 12057</strain>
    </source>
</reference>
<keyword evidence="2" id="KW-1185">Reference proteome</keyword>
<name>F3PNM3_9BACE</name>
<accession>F3PNM3</accession>
<proteinExistence type="predicted"/>
<sequence>MLSKTIHGFGSIPIHPITGWHSLSPVLLYPHIRQITLQFSYPYGRYMGLPCFTPVPGMG</sequence>